<sequence>MLFYTGPVHKLAFFLLPVALLSSCGTTDSTPRATLRITPEQRTFQAGVPVQFQGTFSSLINVKDPVLTWDPVRVNLWLPNPFYFSEQGLFMGLETGTYDLRPNVSATATAGASPGKATGPLLTFSNLQPQDQRPFLKVTIAENPALLQTKGKWNGKVTVTCDGQPTEFEIGLTINTVAGTTFTGEMTMLQPGGGWKVDIPASRIYQASDLDVFDPLKVAQASFYGFAFAYNPTKNTAQGVIPDISGCSDQLLQVSLSRPQ</sequence>
<dbReference type="AlphaFoldDB" id="A0A511NA65"/>
<reference evidence="1 2" key="1">
    <citation type="submission" date="2019-07" db="EMBL/GenBank/DDBJ databases">
        <title>Whole genome shotgun sequence of Deinococcus cellulosilyticus NBRC 106333.</title>
        <authorList>
            <person name="Hosoyama A."/>
            <person name="Uohara A."/>
            <person name="Ohji S."/>
            <person name="Ichikawa N."/>
        </authorList>
    </citation>
    <scope>NUCLEOTIDE SEQUENCE [LARGE SCALE GENOMIC DNA]</scope>
    <source>
        <strain evidence="1 2">NBRC 106333</strain>
    </source>
</reference>
<comment type="caution">
    <text evidence="1">The sequence shown here is derived from an EMBL/GenBank/DDBJ whole genome shotgun (WGS) entry which is preliminary data.</text>
</comment>
<gene>
    <name evidence="1" type="ORF">DC3_53540</name>
</gene>
<evidence type="ECO:0000313" key="1">
    <source>
        <dbReference type="EMBL" id="GEM49719.1"/>
    </source>
</evidence>
<evidence type="ECO:0000313" key="2">
    <source>
        <dbReference type="Proteomes" id="UP000321306"/>
    </source>
</evidence>
<proteinExistence type="predicted"/>
<protein>
    <submittedName>
        <fullName evidence="1">Uncharacterized protein</fullName>
    </submittedName>
</protein>
<name>A0A511NA65_DEIC1</name>
<organism evidence="1 2">
    <name type="scientific">Deinococcus cellulosilyticus (strain DSM 18568 / NBRC 106333 / KACC 11606 / 5516J-15)</name>
    <dbReference type="NCBI Taxonomy" id="1223518"/>
    <lineage>
        <taxon>Bacteria</taxon>
        <taxon>Thermotogati</taxon>
        <taxon>Deinococcota</taxon>
        <taxon>Deinococci</taxon>
        <taxon>Deinococcales</taxon>
        <taxon>Deinococcaceae</taxon>
        <taxon>Deinococcus</taxon>
    </lineage>
</organism>
<keyword evidence="2" id="KW-1185">Reference proteome</keyword>
<dbReference type="Proteomes" id="UP000321306">
    <property type="component" value="Unassembled WGS sequence"/>
</dbReference>
<accession>A0A511NA65</accession>
<dbReference type="EMBL" id="BJXB01000041">
    <property type="protein sequence ID" value="GEM49719.1"/>
    <property type="molecule type" value="Genomic_DNA"/>
</dbReference>